<evidence type="ECO:0008006" key="3">
    <source>
        <dbReference type="Google" id="ProtNLM"/>
    </source>
</evidence>
<dbReference type="AlphaFoldDB" id="A0A8S1H2X2"/>
<gene>
    <name evidence="1" type="ORF">CAUJ_LOCUS5551</name>
</gene>
<reference evidence="1" key="1">
    <citation type="submission" date="2020-10" db="EMBL/GenBank/DDBJ databases">
        <authorList>
            <person name="Kikuchi T."/>
        </authorList>
    </citation>
    <scope>NUCLEOTIDE SEQUENCE</scope>
    <source>
        <strain evidence="1">NKZ352</strain>
    </source>
</reference>
<evidence type="ECO:0000313" key="1">
    <source>
        <dbReference type="EMBL" id="CAD6189632.1"/>
    </source>
</evidence>
<keyword evidence="2" id="KW-1185">Reference proteome</keyword>
<evidence type="ECO:0000313" key="2">
    <source>
        <dbReference type="Proteomes" id="UP000835052"/>
    </source>
</evidence>
<name>A0A8S1H2X2_9PELO</name>
<protein>
    <recommendedName>
        <fullName evidence="3">Ubiquitin-like domain-containing protein</fullName>
    </recommendedName>
</protein>
<dbReference type="Proteomes" id="UP000835052">
    <property type="component" value="Unassembled WGS sequence"/>
</dbReference>
<dbReference type="EMBL" id="CAJGYM010000011">
    <property type="protein sequence ID" value="CAD6189632.1"/>
    <property type="molecule type" value="Genomic_DNA"/>
</dbReference>
<accession>A0A8S1H2X2</accession>
<sequence length="214" mass="24238">MSTDLENMIVYIKNDRGVTLPMYIKKTDRVELIWSEMAGCSSLHEGSLCFKALFNRGRRLERNDVVGEVGIQHYDTIKLQSLKPHNPLPPKQLSEPDFTQTEPKAVDLAAQNLAADNDRGVALPIVVSKKDRVEKIWAEVAGCSAIHDKSLVGKALFYKGRRLHRHDIIGHLDINYYDTIRFQSLSSCRPPSLKQMSEAFDTVPTHPESMHKEI</sequence>
<organism evidence="1 2">
    <name type="scientific">Caenorhabditis auriculariae</name>
    <dbReference type="NCBI Taxonomy" id="2777116"/>
    <lineage>
        <taxon>Eukaryota</taxon>
        <taxon>Metazoa</taxon>
        <taxon>Ecdysozoa</taxon>
        <taxon>Nematoda</taxon>
        <taxon>Chromadorea</taxon>
        <taxon>Rhabditida</taxon>
        <taxon>Rhabditina</taxon>
        <taxon>Rhabditomorpha</taxon>
        <taxon>Rhabditoidea</taxon>
        <taxon>Rhabditidae</taxon>
        <taxon>Peloderinae</taxon>
        <taxon>Caenorhabditis</taxon>
    </lineage>
</organism>
<comment type="caution">
    <text evidence="1">The sequence shown here is derived from an EMBL/GenBank/DDBJ whole genome shotgun (WGS) entry which is preliminary data.</text>
</comment>
<dbReference type="OrthoDB" id="5838762at2759"/>
<proteinExistence type="predicted"/>